<keyword evidence="8" id="KW-1185">Reference proteome</keyword>
<organism evidence="7 8">
    <name type="scientific">Haloferula chungangensis</name>
    <dbReference type="NCBI Taxonomy" id="1048331"/>
    <lineage>
        <taxon>Bacteria</taxon>
        <taxon>Pseudomonadati</taxon>
        <taxon>Verrucomicrobiota</taxon>
        <taxon>Verrucomicrobiia</taxon>
        <taxon>Verrucomicrobiales</taxon>
        <taxon>Verrucomicrobiaceae</taxon>
        <taxon>Haloferula</taxon>
    </lineage>
</organism>
<evidence type="ECO:0000256" key="2">
    <source>
        <dbReference type="ARBA" id="ARBA00022737"/>
    </source>
</evidence>
<feature type="domain" description="DUF11" evidence="5">
    <location>
        <begin position="899"/>
        <end position="1019"/>
    </location>
</feature>
<keyword evidence="3" id="KW-0106">Calcium</keyword>
<dbReference type="InterPro" id="IPR038081">
    <property type="entry name" value="CalX-like_sf"/>
</dbReference>
<evidence type="ECO:0000313" key="7">
    <source>
        <dbReference type="EMBL" id="MFC7336408.1"/>
    </source>
</evidence>
<keyword evidence="1 4" id="KW-0732">Signal</keyword>
<dbReference type="Pfam" id="PF17963">
    <property type="entry name" value="Big_9"/>
    <property type="match status" value="1"/>
</dbReference>
<feature type="domain" description="Calx-beta" evidence="6">
    <location>
        <begin position="565"/>
        <end position="676"/>
    </location>
</feature>
<name>A0ABW2L266_9BACT</name>
<dbReference type="InterPro" id="IPR003644">
    <property type="entry name" value="Calx_beta"/>
</dbReference>
<dbReference type="RefSeq" id="WP_379709564.1">
    <property type="nucleotide sequence ID" value="NZ_JBHTBS010000002.1"/>
</dbReference>
<sequence>MNLYIWLAPLLALTLPQAFAQTTLPVDVTPDSDSPPSLEAADSTESLILVDVIDGVLTIIGGDADDSLSITSPSLPPVYTIQLSSPGTIITSSPTSVVIRDPATALVRATQVSSIEVITGEGNDTIEFDTRQLRTPAPIFPISSFDFDGQDGNDSLSLIFEEEQVINFTSTGPGNAELFQETNGNIYRLNNIEGGIKLPVSPLVALLNFPIPTHSITLTDSTEPGITSYTSPHSPTLHLKNPIEDISLTSSDGDDSIFINSVAPDGFPSFGIYTGDGRGDSITIAPTANLVPQSSSPVALVAETVNHHGSLDMLSSPGNGSIHITADVVNFKGGIFRGNATFHLLPHDASTTIGIGDGSSGRLNLDANDLSSFTDGFSSISIGWPDVGTGDIDIRPSTFTDPIEIHGGNISCLGLDAGANDVRLIAPSRTIQNGGDGDAVIASELHATGILSPGGTGNISIFNQIGDLALPTESSAEFDMEATTSDSLVVTGRINLGSAGLFINNPTPLPAWTTSILISNDGTEPINGTFAGITEGVIVQAGGQYFKPTYVGGDGNDFALTVIEPIVTFDRATYTYGEDGVPTSAQVTLKRDVAAGDSIVNVTFPGTGTATSGIDYNSTPIPVRFTGDELTKAITLTINQDEVVELDEAFEIALVPERNATIGIQDSATITITNDDITTIILSGDDVIEGDSGNPVMVFLLQMDQEVDVPVFAEVSNTAGSATANVDFIPAPGRYEVTTAGTRIEIPIVPDNLAESNESILGALQGRFVDASGRSFRFRNDVNGYLLLYSIIDDDFSPLAFDDGPYEATEDRTLSIPSEIGVLANDSDKDDGNGPGGLAAVLKSQAPHGTVFLESDGSFSYTPRANFFGPDSFTYAASDGSNESTTKTVRINVSEQIDIALGVDVLQSPIVAGGDDFDVFRVTVTNHGPSNASGLILQQTTSLPPGVSIIDEVESTGSFQRGTGIWNLNLTEGASATLTLKVRATSSATSGLGAIPMGFSFSQADQPEVNPTNNTASASASIISADDTGTTITVAPEVELQSGLFVSKVTVSNDSATQPIPAFRLYVRNLPGDVQVYNAQGTRSFGNPPENLPYLLYNHGLAANASVTLTVEFFRASLDPDFTPQYEIELLPFSETEPVAAGGGIPVTRNEKLSNGDFLIEIASTPGATYAVEYSHDMSTWKRVTPTVIAPANRLQWIDNGPPKTESHPSSTPNRYYRFVLISGAP</sequence>
<keyword evidence="2" id="KW-0677">Repeat</keyword>
<proteinExistence type="predicted"/>
<evidence type="ECO:0000256" key="3">
    <source>
        <dbReference type="ARBA" id="ARBA00022837"/>
    </source>
</evidence>
<reference evidence="8" key="1">
    <citation type="journal article" date="2019" name="Int. J. Syst. Evol. Microbiol.">
        <title>The Global Catalogue of Microorganisms (GCM) 10K type strain sequencing project: providing services to taxonomists for standard genome sequencing and annotation.</title>
        <authorList>
            <consortium name="The Broad Institute Genomics Platform"/>
            <consortium name="The Broad Institute Genome Sequencing Center for Infectious Disease"/>
            <person name="Wu L."/>
            <person name="Ma J."/>
        </authorList>
    </citation>
    <scope>NUCLEOTIDE SEQUENCE [LARGE SCALE GENOMIC DNA]</scope>
    <source>
        <strain evidence="8">CGMCC 4.1467</strain>
    </source>
</reference>
<feature type="chain" id="PRO_5045771822" evidence="4">
    <location>
        <begin position="21"/>
        <end position="1226"/>
    </location>
</feature>
<dbReference type="SUPFAM" id="SSF141072">
    <property type="entry name" value="CalX-like"/>
    <property type="match status" value="2"/>
</dbReference>
<dbReference type="Pfam" id="PF01345">
    <property type="entry name" value="DUF11"/>
    <property type="match status" value="1"/>
</dbReference>
<evidence type="ECO:0000256" key="4">
    <source>
        <dbReference type="SAM" id="SignalP"/>
    </source>
</evidence>
<accession>A0ABW2L266</accession>
<protein>
    <submittedName>
        <fullName evidence="7">Ig-like domain-containing protein</fullName>
    </submittedName>
</protein>
<dbReference type="Proteomes" id="UP001596472">
    <property type="component" value="Unassembled WGS sequence"/>
</dbReference>
<feature type="signal peptide" evidence="4">
    <location>
        <begin position="1"/>
        <end position="20"/>
    </location>
</feature>
<dbReference type="EMBL" id="JBHTBS010000002">
    <property type="protein sequence ID" value="MFC7336408.1"/>
    <property type="molecule type" value="Genomic_DNA"/>
</dbReference>
<dbReference type="Gene3D" id="2.60.40.3440">
    <property type="match status" value="1"/>
</dbReference>
<gene>
    <name evidence="7" type="ORF">ACFQY0_04400</name>
</gene>
<evidence type="ECO:0000256" key="1">
    <source>
        <dbReference type="ARBA" id="ARBA00022729"/>
    </source>
</evidence>
<evidence type="ECO:0000259" key="5">
    <source>
        <dbReference type="Pfam" id="PF01345"/>
    </source>
</evidence>
<dbReference type="InterPro" id="IPR001434">
    <property type="entry name" value="OmcB-like_DUF11"/>
</dbReference>
<dbReference type="Pfam" id="PF03160">
    <property type="entry name" value="Calx-beta"/>
    <property type="match status" value="2"/>
</dbReference>
<dbReference type="Gene3D" id="2.60.40.2030">
    <property type="match status" value="1"/>
</dbReference>
<evidence type="ECO:0000313" key="8">
    <source>
        <dbReference type="Proteomes" id="UP001596472"/>
    </source>
</evidence>
<evidence type="ECO:0000259" key="6">
    <source>
        <dbReference type="Pfam" id="PF03160"/>
    </source>
</evidence>
<feature type="domain" description="Calx-beta" evidence="6">
    <location>
        <begin position="698"/>
        <end position="765"/>
    </location>
</feature>
<comment type="caution">
    <text evidence="7">The sequence shown here is derived from an EMBL/GenBank/DDBJ whole genome shotgun (WGS) entry which is preliminary data.</text>
</comment>